<evidence type="ECO:0000313" key="1">
    <source>
        <dbReference type="EMBL" id="KAJ1367170.1"/>
    </source>
</evidence>
<protein>
    <submittedName>
        <fullName evidence="1">Uncharacterized protein</fullName>
    </submittedName>
</protein>
<proteinExistence type="predicted"/>
<accession>A0AAD5R058</accession>
<dbReference type="AlphaFoldDB" id="A0AAD5R058"/>
<name>A0AAD5R058_PARTN</name>
<gene>
    <name evidence="1" type="ORF">KIN20_028026</name>
</gene>
<comment type="caution">
    <text evidence="1">The sequence shown here is derived from an EMBL/GenBank/DDBJ whole genome shotgun (WGS) entry which is preliminary data.</text>
</comment>
<sequence length="89" mass="10142">MDVVHAAGFHKGTQLLFQLAVPHSKIFDMRKRMDLSEDLVGMLDSLLATKKHGETVIRGRCWLWIVTEAIKNKIVRKIEIIDECLSQAP</sequence>
<keyword evidence="2" id="KW-1185">Reference proteome</keyword>
<dbReference type="EMBL" id="JAHQIW010005789">
    <property type="protein sequence ID" value="KAJ1367170.1"/>
    <property type="molecule type" value="Genomic_DNA"/>
</dbReference>
<reference evidence="1" key="1">
    <citation type="submission" date="2021-06" db="EMBL/GenBank/DDBJ databases">
        <title>Parelaphostrongylus tenuis whole genome reference sequence.</title>
        <authorList>
            <person name="Garwood T.J."/>
            <person name="Larsen P.A."/>
            <person name="Fountain-Jones N.M."/>
            <person name="Garbe J.R."/>
            <person name="Macchietto M.G."/>
            <person name="Kania S.A."/>
            <person name="Gerhold R.W."/>
            <person name="Richards J.E."/>
            <person name="Wolf T.M."/>
        </authorList>
    </citation>
    <scope>NUCLEOTIDE SEQUENCE</scope>
    <source>
        <strain evidence="1">MNPRO001-30</strain>
        <tissue evidence="1">Meninges</tissue>
    </source>
</reference>
<organism evidence="1 2">
    <name type="scientific">Parelaphostrongylus tenuis</name>
    <name type="common">Meningeal worm</name>
    <dbReference type="NCBI Taxonomy" id="148309"/>
    <lineage>
        <taxon>Eukaryota</taxon>
        <taxon>Metazoa</taxon>
        <taxon>Ecdysozoa</taxon>
        <taxon>Nematoda</taxon>
        <taxon>Chromadorea</taxon>
        <taxon>Rhabditida</taxon>
        <taxon>Rhabditina</taxon>
        <taxon>Rhabditomorpha</taxon>
        <taxon>Strongyloidea</taxon>
        <taxon>Metastrongylidae</taxon>
        <taxon>Parelaphostrongylus</taxon>
    </lineage>
</organism>
<evidence type="ECO:0000313" key="2">
    <source>
        <dbReference type="Proteomes" id="UP001196413"/>
    </source>
</evidence>
<dbReference type="Proteomes" id="UP001196413">
    <property type="component" value="Unassembled WGS sequence"/>
</dbReference>